<dbReference type="FunFam" id="3.40.50.720:FF:000435">
    <property type="entry name" value="NAD(P)-binding Rossmann-fold superfamily protein"/>
    <property type="match status" value="1"/>
</dbReference>
<dbReference type="SUPFAM" id="SSF51735">
    <property type="entry name" value="NAD(P)-binding Rossmann-fold domains"/>
    <property type="match status" value="1"/>
</dbReference>
<evidence type="ECO:0000313" key="2">
    <source>
        <dbReference type="EMBL" id="KAL2481813.1"/>
    </source>
</evidence>
<feature type="domain" description="NAD(P)-binding" evidence="1">
    <location>
        <begin position="110"/>
        <end position="271"/>
    </location>
</feature>
<dbReference type="EMBL" id="JBFOLK010000010">
    <property type="protein sequence ID" value="KAL2481813.1"/>
    <property type="molecule type" value="Genomic_DNA"/>
</dbReference>
<keyword evidence="3" id="KW-1185">Reference proteome</keyword>
<gene>
    <name evidence="2" type="ORF">Adt_34779</name>
</gene>
<comment type="caution">
    <text evidence="2">The sequence shown here is derived from an EMBL/GenBank/DDBJ whole genome shotgun (WGS) entry which is preliminary data.</text>
</comment>
<evidence type="ECO:0000313" key="3">
    <source>
        <dbReference type="Proteomes" id="UP001604336"/>
    </source>
</evidence>
<protein>
    <submittedName>
        <fullName evidence="2">NAD(P)-binding Rossmann-fold superfamily protein</fullName>
    </submittedName>
</protein>
<name>A0ABD1R087_9LAMI</name>
<dbReference type="InterPro" id="IPR016040">
    <property type="entry name" value="NAD(P)-bd_dom"/>
</dbReference>
<dbReference type="AlphaFoldDB" id="A0ABD1R087"/>
<evidence type="ECO:0000259" key="1">
    <source>
        <dbReference type="Pfam" id="PF13460"/>
    </source>
</evidence>
<sequence length="448" mass="49369">MAYSTSSLSLLHSYQIIHSLHCHRTLKKINPSFIFSRVEKHSSLICFSSKKKLSFMDQILDYIEGGPKLRKWYGAPDILAKDGNPLEDDESREGDEVRDAVLVTDGDNEIGQMIILSLIVKRVRVKALVKDKRAAMEAFGTYVESIAGDAKNNTFLKKALRGVRAVICPYEGFLSNVDSWKGLQHVILLSQLSVYRDTSGIQAMMNSNARKLAEQDESMVKASGIPYTIIRTGVLKNNRGGKQGFSFEEGSATKGSLSKEDAAFICVEALDAVPQKGFTFEVVNGDDKSYRHGPTDLFSIKASSSAIRFYLTKHLSEAGETNRRWEERREGGGGGLRALSCCYFRTTHTFLPLPIQSSTAVPPPPPSLADSGKTGTHYFTTLQEFSSRNMLHTVIIGKQMTTATTEDFVATAGKVCGLTLVCPSLLCIKNKVIRIRMRASNGASIFLI</sequence>
<dbReference type="PANTHER" id="PTHR47869:SF2">
    <property type="entry name" value="OS03G0410700 PROTEIN"/>
    <property type="match status" value="1"/>
</dbReference>
<dbReference type="Pfam" id="PF13460">
    <property type="entry name" value="NAD_binding_10"/>
    <property type="match status" value="1"/>
</dbReference>
<proteinExistence type="predicted"/>
<accession>A0ABD1R087</accession>
<organism evidence="2 3">
    <name type="scientific">Abeliophyllum distichum</name>
    <dbReference type="NCBI Taxonomy" id="126358"/>
    <lineage>
        <taxon>Eukaryota</taxon>
        <taxon>Viridiplantae</taxon>
        <taxon>Streptophyta</taxon>
        <taxon>Embryophyta</taxon>
        <taxon>Tracheophyta</taxon>
        <taxon>Spermatophyta</taxon>
        <taxon>Magnoliopsida</taxon>
        <taxon>eudicotyledons</taxon>
        <taxon>Gunneridae</taxon>
        <taxon>Pentapetalae</taxon>
        <taxon>asterids</taxon>
        <taxon>lamiids</taxon>
        <taxon>Lamiales</taxon>
        <taxon>Oleaceae</taxon>
        <taxon>Forsythieae</taxon>
        <taxon>Abeliophyllum</taxon>
    </lineage>
</organism>
<reference evidence="3" key="1">
    <citation type="submission" date="2024-07" db="EMBL/GenBank/DDBJ databases">
        <title>Two chromosome-level genome assemblies of Korean endemic species Abeliophyllum distichum and Forsythia ovata (Oleaceae).</title>
        <authorList>
            <person name="Jang H."/>
        </authorList>
    </citation>
    <scope>NUCLEOTIDE SEQUENCE [LARGE SCALE GENOMIC DNA]</scope>
</reference>
<dbReference type="InterPro" id="IPR036291">
    <property type="entry name" value="NAD(P)-bd_dom_sf"/>
</dbReference>
<dbReference type="PANTHER" id="PTHR47869">
    <property type="entry name" value="OS03G0410700 PROTEIN"/>
    <property type="match status" value="1"/>
</dbReference>
<dbReference type="Gene3D" id="3.40.50.720">
    <property type="entry name" value="NAD(P)-binding Rossmann-like Domain"/>
    <property type="match status" value="1"/>
</dbReference>
<dbReference type="Proteomes" id="UP001604336">
    <property type="component" value="Unassembled WGS sequence"/>
</dbReference>